<dbReference type="Pfam" id="PF00702">
    <property type="entry name" value="Hydrolase"/>
    <property type="match status" value="1"/>
</dbReference>
<keyword evidence="3" id="KW-0597">Phosphoprotein</keyword>
<evidence type="ECO:0000256" key="2">
    <source>
        <dbReference type="ARBA" id="ARBA00008804"/>
    </source>
</evidence>
<name>A0A118K2E6_CYNCS</name>
<proteinExistence type="inferred from homology"/>
<dbReference type="SUPFAM" id="SSF81665">
    <property type="entry name" value="Calcium ATPase, transmembrane domain M"/>
    <property type="match status" value="1"/>
</dbReference>
<keyword evidence="6" id="KW-0547">Nucleotide-binding</keyword>
<dbReference type="OMA" id="RIMLCEV"/>
<keyword evidence="10 11" id="KW-0472">Membrane</keyword>
<dbReference type="AlphaFoldDB" id="A0A118K2E6"/>
<dbReference type="GO" id="GO:0046872">
    <property type="term" value="F:metal ion binding"/>
    <property type="evidence" value="ECO:0007669"/>
    <property type="project" value="UniProtKB-KW"/>
</dbReference>
<feature type="domain" description="Cation-transporting P-type ATPase N-terminal" evidence="12">
    <location>
        <begin position="13"/>
        <end position="98"/>
    </location>
</feature>
<evidence type="ECO:0000313" key="13">
    <source>
        <dbReference type="EMBL" id="KVI04262.1"/>
    </source>
</evidence>
<keyword evidence="14" id="KW-1185">Reference proteome</keyword>
<feature type="transmembrane region" description="Helical" evidence="11">
    <location>
        <begin position="325"/>
        <end position="347"/>
    </location>
</feature>
<evidence type="ECO:0000256" key="7">
    <source>
        <dbReference type="ARBA" id="ARBA00022840"/>
    </source>
</evidence>
<evidence type="ECO:0000256" key="4">
    <source>
        <dbReference type="ARBA" id="ARBA00022692"/>
    </source>
</evidence>
<dbReference type="FunFam" id="3.40.50.1000:FF:000211">
    <property type="entry name" value="Plasma membrane ATPase"/>
    <property type="match status" value="1"/>
</dbReference>
<dbReference type="Gramene" id="KVI04262">
    <property type="protein sequence ID" value="KVI04262"/>
    <property type="gene ID" value="Ccrd_017427"/>
</dbReference>
<dbReference type="Gene3D" id="1.20.1110.10">
    <property type="entry name" value="Calcium-transporting ATPase, transmembrane domain"/>
    <property type="match status" value="1"/>
</dbReference>
<evidence type="ECO:0000256" key="10">
    <source>
        <dbReference type="ARBA" id="ARBA00023136"/>
    </source>
</evidence>
<keyword evidence="5" id="KW-0479">Metal-binding</keyword>
<feature type="transmembrane region" description="Helical" evidence="11">
    <location>
        <begin position="390"/>
        <end position="412"/>
    </location>
</feature>
<dbReference type="InterPro" id="IPR036412">
    <property type="entry name" value="HAD-like_sf"/>
</dbReference>
<keyword evidence="7" id="KW-0067">ATP-binding</keyword>
<keyword evidence="4 11" id="KW-0812">Transmembrane</keyword>
<feature type="transmembrane region" description="Helical" evidence="11">
    <location>
        <begin position="109"/>
        <end position="127"/>
    </location>
</feature>
<sequence length="497" mass="54966">MANISLDQIKQVDLENIPVEEVFTQLKCSRDGLTHDEGKKRLEIFGPNKLEEKKANSCLLFLCVCWVESKILKFLGFMWNPLSWVMEAAAIMAIVLANGGDRPPDWPDFVGIVVLLIINATRAHEVIDNFANRGLRSLAVARQTVPEKTKESAGSPWEFVGLLPLFDPPRHDSAETIRRAIELGVNVKMITGDQLAIGKETARRLGMGTDMYPSSSLLGQSTDASIASLPVEELVEKADGFAGVFPEHKYEIVKKLQERNHICGMTGDGVNDAPALKRADIGIAVADSTDAARSASDIVLTEPGLSVIVSAVLTSRAIFQRMKNYTIYAVSITIRIVLGFMLIALIWEFDFSPFMILIIAILNDGTIMTISKDRVKPSPRPDSWKLNEIFATGVVLGTYLAIVSVIFFWLMAETDFFSDLFGIQTIVGNDNMINAALYLQVSINSQALIFVTRSRGWSFLERPGIGWGWAGAIWVFSIVTYFPLDVLKFTIRLALCP</sequence>
<evidence type="ECO:0000259" key="12">
    <source>
        <dbReference type="SMART" id="SM00831"/>
    </source>
</evidence>
<feature type="transmembrane region" description="Helical" evidence="11">
    <location>
        <begin position="353"/>
        <end position="370"/>
    </location>
</feature>
<dbReference type="InterPro" id="IPR023214">
    <property type="entry name" value="HAD_sf"/>
</dbReference>
<dbReference type="EMBL" id="LEKV01002286">
    <property type="protein sequence ID" value="KVI04262.1"/>
    <property type="molecule type" value="Genomic_DNA"/>
</dbReference>
<dbReference type="InterPro" id="IPR023299">
    <property type="entry name" value="ATPase_P-typ_cyto_dom_N"/>
</dbReference>
<evidence type="ECO:0000256" key="6">
    <source>
        <dbReference type="ARBA" id="ARBA00022741"/>
    </source>
</evidence>
<dbReference type="STRING" id="59895.A0A118K2E6"/>
<evidence type="ECO:0000256" key="5">
    <source>
        <dbReference type="ARBA" id="ARBA00022723"/>
    </source>
</evidence>
<dbReference type="PRINTS" id="PR00120">
    <property type="entry name" value="HATPASE"/>
</dbReference>
<evidence type="ECO:0000313" key="14">
    <source>
        <dbReference type="Proteomes" id="UP000243975"/>
    </source>
</evidence>
<evidence type="ECO:0000256" key="8">
    <source>
        <dbReference type="ARBA" id="ARBA00022842"/>
    </source>
</evidence>
<reference evidence="13 14" key="1">
    <citation type="journal article" date="2016" name="Sci. Rep.">
        <title>The genome sequence of the outbreeding globe artichoke constructed de novo incorporating a phase-aware low-pass sequencing strategy of F1 progeny.</title>
        <authorList>
            <person name="Scaglione D."/>
            <person name="Reyes-Chin-Wo S."/>
            <person name="Acquadro A."/>
            <person name="Froenicke L."/>
            <person name="Portis E."/>
            <person name="Beitel C."/>
            <person name="Tirone M."/>
            <person name="Mauro R."/>
            <person name="Lo Monaco A."/>
            <person name="Mauromicale G."/>
            <person name="Faccioli P."/>
            <person name="Cattivelli L."/>
            <person name="Rieseberg L."/>
            <person name="Michelmore R."/>
            <person name="Lanteri S."/>
        </authorList>
    </citation>
    <scope>NUCLEOTIDE SEQUENCE [LARGE SCALE GENOMIC DNA]</scope>
    <source>
        <strain evidence="13">2C</strain>
    </source>
</reference>
<accession>A0A118K2E6</accession>
<dbReference type="GO" id="GO:0005524">
    <property type="term" value="F:ATP binding"/>
    <property type="evidence" value="ECO:0007669"/>
    <property type="project" value="UniProtKB-KW"/>
</dbReference>
<evidence type="ECO:0000256" key="11">
    <source>
        <dbReference type="SAM" id="Phobius"/>
    </source>
</evidence>
<comment type="similarity">
    <text evidence="2">Belongs to the cation transport ATPase (P-type) (TC 3.A.3) family. Type IIIA subfamily.</text>
</comment>
<dbReference type="Pfam" id="PF00690">
    <property type="entry name" value="Cation_ATPase_N"/>
    <property type="match status" value="1"/>
</dbReference>
<protein>
    <submittedName>
        <fullName evidence="13">Cation-transporting P-type ATPase</fullName>
    </submittedName>
</protein>
<keyword evidence="8" id="KW-0460">Magnesium</keyword>
<dbReference type="SMART" id="SM00831">
    <property type="entry name" value="Cation_ATPase_N"/>
    <property type="match status" value="1"/>
</dbReference>
<feature type="transmembrane region" description="Helical" evidence="11">
    <location>
        <begin position="77"/>
        <end position="97"/>
    </location>
</feature>
<dbReference type="GO" id="GO:0016887">
    <property type="term" value="F:ATP hydrolysis activity"/>
    <property type="evidence" value="ECO:0007669"/>
    <property type="project" value="InterPro"/>
</dbReference>
<dbReference type="Gene3D" id="3.40.1110.10">
    <property type="entry name" value="Calcium-transporting ATPase, cytoplasmic domain N"/>
    <property type="match status" value="1"/>
</dbReference>
<dbReference type="PRINTS" id="PR00119">
    <property type="entry name" value="CATATPASE"/>
</dbReference>
<evidence type="ECO:0000256" key="9">
    <source>
        <dbReference type="ARBA" id="ARBA00022989"/>
    </source>
</evidence>
<gene>
    <name evidence="13" type="ORF">Ccrd_017427</name>
</gene>
<dbReference type="InterPro" id="IPR001757">
    <property type="entry name" value="P_typ_ATPase"/>
</dbReference>
<comment type="subcellular location">
    <subcellularLocation>
        <location evidence="1">Membrane</location>
        <topology evidence="1">Multi-pass membrane protein</topology>
    </subcellularLocation>
</comment>
<comment type="caution">
    <text evidence="13">The sequence shown here is derived from an EMBL/GenBank/DDBJ whole genome shotgun (WGS) entry which is preliminary data.</text>
</comment>
<dbReference type="InterPro" id="IPR004014">
    <property type="entry name" value="ATPase_P-typ_cation-transptr_N"/>
</dbReference>
<evidence type="ECO:0000256" key="3">
    <source>
        <dbReference type="ARBA" id="ARBA00022553"/>
    </source>
</evidence>
<dbReference type="GO" id="GO:0016020">
    <property type="term" value="C:membrane"/>
    <property type="evidence" value="ECO:0007669"/>
    <property type="project" value="UniProtKB-SubCell"/>
</dbReference>
<dbReference type="NCBIfam" id="TIGR01494">
    <property type="entry name" value="ATPase_P-type"/>
    <property type="match status" value="1"/>
</dbReference>
<keyword evidence="9 11" id="KW-1133">Transmembrane helix</keyword>
<dbReference type="Gene3D" id="3.40.50.1000">
    <property type="entry name" value="HAD superfamily/HAD-like"/>
    <property type="match status" value="1"/>
</dbReference>
<dbReference type="PANTHER" id="PTHR42861">
    <property type="entry name" value="CALCIUM-TRANSPORTING ATPASE"/>
    <property type="match status" value="1"/>
</dbReference>
<dbReference type="Proteomes" id="UP000243975">
    <property type="component" value="Unassembled WGS sequence"/>
</dbReference>
<organism evidence="13 14">
    <name type="scientific">Cynara cardunculus var. scolymus</name>
    <name type="common">Globe artichoke</name>
    <name type="synonym">Cynara scolymus</name>
    <dbReference type="NCBI Taxonomy" id="59895"/>
    <lineage>
        <taxon>Eukaryota</taxon>
        <taxon>Viridiplantae</taxon>
        <taxon>Streptophyta</taxon>
        <taxon>Embryophyta</taxon>
        <taxon>Tracheophyta</taxon>
        <taxon>Spermatophyta</taxon>
        <taxon>Magnoliopsida</taxon>
        <taxon>eudicotyledons</taxon>
        <taxon>Gunneridae</taxon>
        <taxon>Pentapetalae</taxon>
        <taxon>asterids</taxon>
        <taxon>campanulids</taxon>
        <taxon>Asterales</taxon>
        <taxon>Asteraceae</taxon>
        <taxon>Carduoideae</taxon>
        <taxon>Cardueae</taxon>
        <taxon>Carduinae</taxon>
        <taxon>Cynara</taxon>
    </lineage>
</organism>
<feature type="transmembrane region" description="Helical" evidence="11">
    <location>
        <begin position="464"/>
        <end position="484"/>
    </location>
</feature>
<evidence type="ECO:0000256" key="1">
    <source>
        <dbReference type="ARBA" id="ARBA00004141"/>
    </source>
</evidence>
<dbReference type="InterPro" id="IPR023298">
    <property type="entry name" value="ATPase_P-typ_TM_dom_sf"/>
</dbReference>
<dbReference type="SUPFAM" id="SSF56784">
    <property type="entry name" value="HAD-like"/>
    <property type="match status" value="1"/>
</dbReference>